<dbReference type="Proteomes" id="UP000078459">
    <property type="component" value="Unassembled WGS sequence"/>
</dbReference>
<dbReference type="EMBL" id="LWHJ01000032">
    <property type="protein sequence ID" value="OAQ37973.1"/>
    <property type="molecule type" value="Genomic_DNA"/>
</dbReference>
<dbReference type="STRING" id="1826909.A5893_16525"/>
<name>A0A179DBY9_9SPHI</name>
<keyword evidence="1" id="KW-0812">Transmembrane</keyword>
<protein>
    <recommendedName>
        <fullName evidence="4">TonB C-terminal domain-containing protein</fullName>
    </recommendedName>
</protein>
<evidence type="ECO:0000313" key="2">
    <source>
        <dbReference type="EMBL" id="OAQ37973.1"/>
    </source>
</evidence>
<sequence>MNKQDKDIELIRQYLNGELSPTEMNSLEARALDDPFLQDALDGFTEFDIKNSDLSDLESRLNERIKDKGKILSLSWGIKQWGIAASIIFCITIAGIYFNQIPDDKNFKLADLQKSKQIPQAEKIKLDSSDSIENKIYSSPLAESKNEEQIALLDDNLAPNQSKVINPEKDIYLEPQKISADSIKSRNLNEVAVVGYATQYKKDIVGSISSVKQENLMAARSSKINNAAPFNNIKGKVVDEKDGSSLPGVSIKDPISGLITQSDANGEFNISASKTSDLVASYIGYETKNIPINGNDSLKIALNQAQSSLSEVVVIGYGKLKKSQNIIAGPKNGWSNFRKYLDEQAKLPNNKHGKVTLTFVIQADGKLTDFKVLKSFNAVADEKAVNLVIDYPGGWNGSTDKIPQIAKVTVKF</sequence>
<evidence type="ECO:0000313" key="3">
    <source>
        <dbReference type="Proteomes" id="UP000078459"/>
    </source>
</evidence>
<keyword evidence="3" id="KW-1185">Reference proteome</keyword>
<gene>
    <name evidence="2" type="ORF">A5893_16525</name>
</gene>
<keyword evidence="1" id="KW-1133">Transmembrane helix</keyword>
<evidence type="ECO:0008006" key="4">
    <source>
        <dbReference type="Google" id="ProtNLM"/>
    </source>
</evidence>
<dbReference type="OrthoDB" id="1112758at2"/>
<dbReference type="InterPro" id="IPR008969">
    <property type="entry name" value="CarboxyPept-like_regulatory"/>
</dbReference>
<proteinExistence type="predicted"/>
<dbReference type="SUPFAM" id="SSF74653">
    <property type="entry name" value="TolA/TonB C-terminal domain"/>
    <property type="match status" value="1"/>
</dbReference>
<keyword evidence="1" id="KW-0472">Membrane</keyword>
<accession>A0A179DBY9</accession>
<reference evidence="2 3" key="1">
    <citation type="submission" date="2016-04" db="EMBL/GenBank/DDBJ databases">
        <authorList>
            <person name="Evans L.H."/>
            <person name="Alamgir A."/>
            <person name="Owens N."/>
            <person name="Weber N.D."/>
            <person name="Virtaneva K."/>
            <person name="Barbian K."/>
            <person name="Babar A."/>
            <person name="Rosenke K."/>
        </authorList>
    </citation>
    <scope>NUCLEOTIDE SEQUENCE [LARGE SCALE GENOMIC DNA]</scope>
    <source>
        <strain evidence="2 3">CCM 8644</strain>
    </source>
</reference>
<dbReference type="SUPFAM" id="SSF49464">
    <property type="entry name" value="Carboxypeptidase regulatory domain-like"/>
    <property type="match status" value="1"/>
</dbReference>
<dbReference type="Gene3D" id="3.30.1150.10">
    <property type="match status" value="1"/>
</dbReference>
<dbReference type="RefSeq" id="WP_068823796.1">
    <property type="nucleotide sequence ID" value="NZ_LWHJ01000032.1"/>
</dbReference>
<dbReference type="Pfam" id="PF13715">
    <property type="entry name" value="CarbopepD_reg_2"/>
    <property type="match status" value="1"/>
</dbReference>
<organism evidence="2 3">
    <name type="scientific">Pedobacter psychrophilus</name>
    <dbReference type="NCBI Taxonomy" id="1826909"/>
    <lineage>
        <taxon>Bacteria</taxon>
        <taxon>Pseudomonadati</taxon>
        <taxon>Bacteroidota</taxon>
        <taxon>Sphingobacteriia</taxon>
        <taxon>Sphingobacteriales</taxon>
        <taxon>Sphingobacteriaceae</taxon>
        <taxon>Pedobacter</taxon>
    </lineage>
</organism>
<reference evidence="2 3" key="2">
    <citation type="submission" date="2016-06" db="EMBL/GenBank/DDBJ databases">
        <title>Pedobacter psychrophilus sp. nov., isolated from Antarctic fragmentary rock.</title>
        <authorList>
            <person name="Svec P."/>
        </authorList>
    </citation>
    <scope>NUCLEOTIDE SEQUENCE [LARGE SCALE GENOMIC DNA]</scope>
    <source>
        <strain evidence="2 3">CCM 8644</strain>
    </source>
</reference>
<comment type="caution">
    <text evidence="2">The sequence shown here is derived from an EMBL/GenBank/DDBJ whole genome shotgun (WGS) entry which is preliminary data.</text>
</comment>
<dbReference type="AlphaFoldDB" id="A0A179DBY9"/>
<evidence type="ECO:0000256" key="1">
    <source>
        <dbReference type="SAM" id="Phobius"/>
    </source>
</evidence>
<feature type="transmembrane region" description="Helical" evidence="1">
    <location>
        <begin position="81"/>
        <end position="98"/>
    </location>
</feature>